<evidence type="ECO:0000256" key="6">
    <source>
        <dbReference type="ARBA" id="ARBA00023125"/>
    </source>
</evidence>
<reference evidence="14" key="1">
    <citation type="submission" date="2020-02" db="EMBL/GenBank/DDBJ databases">
        <authorList>
            <person name="Meier V. D."/>
        </authorList>
    </citation>
    <scope>NUCLEOTIDE SEQUENCE</scope>
    <source>
        <strain evidence="14">AVDCRST_MAG93</strain>
    </source>
</reference>
<keyword evidence="3 11" id="KW-0378">Hydrolase</keyword>
<dbReference type="PROSITE" id="PS51198">
    <property type="entry name" value="UVRD_HELICASE_ATP_BIND"/>
    <property type="match status" value="1"/>
</dbReference>
<keyword evidence="7" id="KW-0413">Isomerase</keyword>
<keyword evidence="5 11" id="KW-0067">ATP-binding</keyword>
<evidence type="ECO:0000256" key="12">
    <source>
        <dbReference type="SAM" id="MobiDB-lite"/>
    </source>
</evidence>
<evidence type="ECO:0000259" key="13">
    <source>
        <dbReference type="PROSITE" id="PS51198"/>
    </source>
</evidence>
<evidence type="ECO:0000256" key="5">
    <source>
        <dbReference type="ARBA" id="ARBA00022840"/>
    </source>
</evidence>
<organism evidence="14">
    <name type="scientific">uncultured Chloroflexia bacterium</name>
    <dbReference type="NCBI Taxonomy" id="1672391"/>
    <lineage>
        <taxon>Bacteria</taxon>
        <taxon>Bacillati</taxon>
        <taxon>Chloroflexota</taxon>
        <taxon>Chloroflexia</taxon>
        <taxon>environmental samples</taxon>
    </lineage>
</organism>
<dbReference type="EMBL" id="CADCTR010002046">
    <property type="protein sequence ID" value="CAA9328549.1"/>
    <property type="molecule type" value="Genomic_DNA"/>
</dbReference>
<feature type="non-terminal residue" evidence="14">
    <location>
        <position position="1"/>
    </location>
</feature>
<evidence type="ECO:0000256" key="9">
    <source>
        <dbReference type="ARBA" id="ARBA00034808"/>
    </source>
</evidence>
<keyword evidence="6" id="KW-0238">DNA-binding</keyword>
<feature type="non-terminal residue" evidence="14">
    <location>
        <position position="828"/>
    </location>
</feature>
<evidence type="ECO:0000256" key="10">
    <source>
        <dbReference type="ARBA" id="ARBA00048988"/>
    </source>
</evidence>
<evidence type="ECO:0000256" key="11">
    <source>
        <dbReference type="PROSITE-ProRule" id="PRU00560"/>
    </source>
</evidence>
<dbReference type="GO" id="GO:0016787">
    <property type="term" value="F:hydrolase activity"/>
    <property type="evidence" value="ECO:0007669"/>
    <property type="project" value="UniProtKB-UniRule"/>
</dbReference>
<dbReference type="PANTHER" id="PTHR11070">
    <property type="entry name" value="UVRD / RECB / PCRA DNA HELICASE FAMILY MEMBER"/>
    <property type="match status" value="1"/>
</dbReference>
<dbReference type="InterPro" id="IPR027417">
    <property type="entry name" value="P-loop_NTPase"/>
</dbReference>
<proteinExistence type="inferred from homology"/>
<feature type="domain" description="UvrD-like helicase ATP-binding" evidence="13">
    <location>
        <begin position="22"/>
        <end position="336"/>
    </location>
</feature>
<feature type="region of interest" description="Disordered" evidence="12">
    <location>
        <begin position="578"/>
        <end position="597"/>
    </location>
</feature>
<dbReference type="Pfam" id="PF00580">
    <property type="entry name" value="UvrD-helicase"/>
    <property type="match status" value="1"/>
</dbReference>
<comment type="similarity">
    <text evidence="1">Belongs to the helicase family. UvrD subfamily.</text>
</comment>
<dbReference type="GO" id="GO:0043138">
    <property type="term" value="F:3'-5' DNA helicase activity"/>
    <property type="evidence" value="ECO:0007669"/>
    <property type="project" value="UniProtKB-EC"/>
</dbReference>
<dbReference type="Pfam" id="PF13361">
    <property type="entry name" value="UvrD_C"/>
    <property type="match status" value="2"/>
</dbReference>
<name>A0A6J4LGX0_9CHLR</name>
<dbReference type="InterPro" id="IPR013986">
    <property type="entry name" value="DExx_box_DNA_helicase_dom_sf"/>
</dbReference>
<comment type="catalytic activity">
    <reaction evidence="10">
        <text>ATP + H2O = ADP + phosphate + H(+)</text>
        <dbReference type="Rhea" id="RHEA:13065"/>
        <dbReference type="ChEBI" id="CHEBI:15377"/>
        <dbReference type="ChEBI" id="CHEBI:15378"/>
        <dbReference type="ChEBI" id="CHEBI:30616"/>
        <dbReference type="ChEBI" id="CHEBI:43474"/>
        <dbReference type="ChEBI" id="CHEBI:456216"/>
        <dbReference type="EC" id="5.6.2.4"/>
    </reaction>
</comment>
<dbReference type="Gene3D" id="3.40.50.300">
    <property type="entry name" value="P-loop containing nucleotide triphosphate hydrolases"/>
    <property type="match status" value="2"/>
</dbReference>
<comment type="catalytic activity">
    <reaction evidence="8">
        <text>Couples ATP hydrolysis with the unwinding of duplex DNA by translocating in the 3'-5' direction.</text>
        <dbReference type="EC" id="5.6.2.4"/>
    </reaction>
</comment>
<evidence type="ECO:0000256" key="7">
    <source>
        <dbReference type="ARBA" id="ARBA00023235"/>
    </source>
</evidence>
<dbReference type="GO" id="GO:0000725">
    <property type="term" value="P:recombinational repair"/>
    <property type="evidence" value="ECO:0007669"/>
    <property type="project" value="TreeGrafter"/>
</dbReference>
<dbReference type="PANTHER" id="PTHR11070:SF2">
    <property type="entry name" value="ATP-DEPENDENT DNA HELICASE SRS2"/>
    <property type="match status" value="1"/>
</dbReference>
<dbReference type="SUPFAM" id="SSF52540">
    <property type="entry name" value="P-loop containing nucleoside triphosphate hydrolases"/>
    <property type="match status" value="1"/>
</dbReference>
<evidence type="ECO:0000256" key="1">
    <source>
        <dbReference type="ARBA" id="ARBA00009922"/>
    </source>
</evidence>
<dbReference type="InterPro" id="IPR014017">
    <property type="entry name" value="DNA_helicase_UvrD-like_C"/>
</dbReference>
<keyword evidence="2 11" id="KW-0547">Nucleotide-binding</keyword>
<dbReference type="GO" id="GO:0005524">
    <property type="term" value="F:ATP binding"/>
    <property type="evidence" value="ECO:0007669"/>
    <property type="project" value="UniProtKB-UniRule"/>
</dbReference>
<evidence type="ECO:0000256" key="3">
    <source>
        <dbReference type="ARBA" id="ARBA00022801"/>
    </source>
</evidence>
<protein>
    <recommendedName>
        <fullName evidence="9">DNA 3'-5' helicase</fullName>
        <ecNumber evidence="9">5.6.2.4</ecNumber>
    </recommendedName>
</protein>
<sequence length="828" mass="93366">PAAYGIFERTPMTIKDTQAVGRRVDPFQDEAINCRELGIRIVAPAGSGKTETLVRRAVKRIDKDGVKPERLLVLIFDNSAKKSFETMFKRIAPRVPAPNVSTLNAFGNNLLKKYFRSEMGSLIGDPQKSEINRTLTREYPQPGVLHWDGRHRTLHDAFSSLKHQGFLPAESESPKATKWLRSHFLNLPDQGESVAIGDLWSLDESPSPSDLYDAQISEILTSYVHFDGYMRDRGWMEFDDQKLRALKGLRENHDIRGKVRGLYDEVIVDECQDINRLEALLIWSIVGENTTLVLAGDDDQSLYEFKEANSLYLREPDRHFGRAFETCHLNINYRTPQELLGPALKLIDHNFERLEKAPHSGVPHAGQVELHPARTAQEHDRELAARAGALIGTNGTTGTTIRAEDVAVLCPNESVANRMRKALNRLGINTAVITTADGRQPEGLVFVDTMRKAKGRQWRVVVLPDSNDGVMPGDRSVRSGDVESQRRQYYVAMTRPSETLIVGYLRQDDHDEVFRTSRGETLGTNGASRFLFEAGLIGVNGAERISPPLTAVTSPTPPENKAHVRNGESAETLPIVENSVTPVTPPPDPGARVPVKTPAQSVTVSVATVSAKRIPKEKIDRGAHPWDLRQDERDALEKARQRYKEDDLHYAFIETWTVFAGYLRRVVEPQKKTDVFEWINEMQAKNLASGTWVDSMHRWRKLRNVKKFDFTFDAWEKAIAEEMIRMLPELIAHIGQQMGSKLPITLFVNEPRIKGISTLASLIQTGSPSPVTSKPIRSLRFHPIDDAKDMVFLQLFMVLRDVRYFTPEQYRWSTSPIFAQLSNGLLGY</sequence>
<dbReference type="GO" id="GO:0003677">
    <property type="term" value="F:DNA binding"/>
    <property type="evidence" value="ECO:0007669"/>
    <property type="project" value="UniProtKB-KW"/>
</dbReference>
<evidence type="ECO:0000256" key="2">
    <source>
        <dbReference type="ARBA" id="ARBA00022741"/>
    </source>
</evidence>
<evidence type="ECO:0000313" key="14">
    <source>
        <dbReference type="EMBL" id="CAA9328549.1"/>
    </source>
</evidence>
<gene>
    <name evidence="14" type="ORF">AVDCRST_MAG93-6082</name>
</gene>
<dbReference type="EC" id="5.6.2.4" evidence="9"/>
<evidence type="ECO:0000256" key="8">
    <source>
        <dbReference type="ARBA" id="ARBA00034617"/>
    </source>
</evidence>
<dbReference type="Gene3D" id="1.10.10.160">
    <property type="match status" value="1"/>
</dbReference>
<evidence type="ECO:0000256" key="4">
    <source>
        <dbReference type="ARBA" id="ARBA00022806"/>
    </source>
</evidence>
<feature type="binding site" evidence="11">
    <location>
        <begin position="43"/>
        <end position="50"/>
    </location>
    <ligand>
        <name>ATP</name>
        <dbReference type="ChEBI" id="CHEBI:30616"/>
    </ligand>
</feature>
<accession>A0A6J4LGX0</accession>
<dbReference type="InterPro" id="IPR000212">
    <property type="entry name" value="DNA_helicase_UvrD/REP"/>
</dbReference>
<dbReference type="InterPro" id="IPR014016">
    <property type="entry name" value="UvrD-like_ATP-bd"/>
</dbReference>
<dbReference type="AlphaFoldDB" id="A0A6J4LGX0"/>
<keyword evidence="4 11" id="KW-0347">Helicase</keyword>